<dbReference type="InterPro" id="IPR052526">
    <property type="entry name" value="HTH-type_Bedaq_tolerance"/>
</dbReference>
<keyword evidence="1" id="KW-0805">Transcription regulation</keyword>
<dbReference type="PROSITE" id="PS50995">
    <property type="entry name" value="HTH_MARR_2"/>
    <property type="match status" value="1"/>
</dbReference>
<evidence type="ECO:0000256" key="1">
    <source>
        <dbReference type="ARBA" id="ARBA00023015"/>
    </source>
</evidence>
<dbReference type="PROSITE" id="PS01117">
    <property type="entry name" value="HTH_MARR_1"/>
    <property type="match status" value="1"/>
</dbReference>
<evidence type="ECO:0000259" key="4">
    <source>
        <dbReference type="PROSITE" id="PS50995"/>
    </source>
</evidence>
<dbReference type="InterPro" id="IPR036388">
    <property type="entry name" value="WH-like_DNA-bd_sf"/>
</dbReference>
<dbReference type="Pfam" id="PF01047">
    <property type="entry name" value="MarR"/>
    <property type="match status" value="1"/>
</dbReference>
<keyword evidence="6" id="KW-1185">Reference proteome</keyword>
<dbReference type="EMBL" id="LT629710">
    <property type="protein sequence ID" value="SDO38439.1"/>
    <property type="molecule type" value="Genomic_DNA"/>
</dbReference>
<dbReference type="RefSeq" id="WP_090474662.1">
    <property type="nucleotide sequence ID" value="NZ_LT629710.1"/>
</dbReference>
<evidence type="ECO:0000256" key="2">
    <source>
        <dbReference type="ARBA" id="ARBA00023125"/>
    </source>
</evidence>
<proteinExistence type="predicted"/>
<protein>
    <submittedName>
        <fullName evidence="5">DNA-binding transcriptional regulator, MarR family</fullName>
    </submittedName>
</protein>
<organism evidence="5 6">
    <name type="scientific">Nakamurella panacisegetis</name>
    <dbReference type="NCBI Taxonomy" id="1090615"/>
    <lineage>
        <taxon>Bacteria</taxon>
        <taxon>Bacillati</taxon>
        <taxon>Actinomycetota</taxon>
        <taxon>Actinomycetes</taxon>
        <taxon>Nakamurellales</taxon>
        <taxon>Nakamurellaceae</taxon>
        <taxon>Nakamurella</taxon>
    </lineage>
</organism>
<dbReference type="SUPFAM" id="SSF46785">
    <property type="entry name" value="Winged helix' DNA-binding domain"/>
    <property type="match status" value="1"/>
</dbReference>
<evidence type="ECO:0000256" key="3">
    <source>
        <dbReference type="ARBA" id="ARBA00023163"/>
    </source>
</evidence>
<dbReference type="InterPro" id="IPR000835">
    <property type="entry name" value="HTH_MarR-typ"/>
</dbReference>
<dbReference type="AlphaFoldDB" id="A0A1H0J4Q3"/>
<keyword evidence="3" id="KW-0804">Transcription</keyword>
<dbReference type="STRING" id="1090615.SAMN04515671_0769"/>
<dbReference type="SMART" id="SM00347">
    <property type="entry name" value="HTH_MARR"/>
    <property type="match status" value="1"/>
</dbReference>
<dbReference type="PANTHER" id="PTHR39515">
    <property type="entry name" value="CONSERVED PROTEIN"/>
    <property type="match status" value="1"/>
</dbReference>
<dbReference type="Proteomes" id="UP000198741">
    <property type="component" value="Chromosome I"/>
</dbReference>
<keyword evidence="2 5" id="KW-0238">DNA-binding</keyword>
<dbReference type="OrthoDB" id="9804055at2"/>
<dbReference type="GO" id="GO:0003700">
    <property type="term" value="F:DNA-binding transcription factor activity"/>
    <property type="evidence" value="ECO:0007669"/>
    <property type="project" value="InterPro"/>
</dbReference>
<gene>
    <name evidence="5" type="ORF">SAMN04515671_0769</name>
</gene>
<dbReference type="GO" id="GO:0003677">
    <property type="term" value="F:DNA binding"/>
    <property type="evidence" value="ECO:0007669"/>
    <property type="project" value="UniProtKB-KW"/>
</dbReference>
<reference evidence="5 6" key="1">
    <citation type="submission" date="2016-10" db="EMBL/GenBank/DDBJ databases">
        <authorList>
            <person name="de Groot N.N."/>
        </authorList>
    </citation>
    <scope>NUCLEOTIDE SEQUENCE [LARGE SCALE GENOMIC DNA]</scope>
    <source>
        <strain evidence="6">P4-7,KCTC 19426,CECT 7604</strain>
    </source>
</reference>
<sequence length="140" mass="15673">MPDVAPLANELRLAIHRMTRRMRQQHPTHDLTLTQISALAIIWREGPITAGDLAVREQVRPPSITRVVDGLESAGAVIRKDNPADGRQVLVEITEDGIRRMESYVEAREAWLAQLLAELPPKDRETLHRAAVILNELAGH</sequence>
<name>A0A1H0J4Q3_9ACTN</name>
<feature type="domain" description="HTH marR-type" evidence="4">
    <location>
        <begin position="4"/>
        <end position="136"/>
    </location>
</feature>
<dbReference type="InterPro" id="IPR023187">
    <property type="entry name" value="Tscrpt_reg_MarR-type_CS"/>
</dbReference>
<dbReference type="PANTHER" id="PTHR39515:SF2">
    <property type="entry name" value="HTH-TYPE TRANSCRIPTIONAL REGULATOR RV0880"/>
    <property type="match status" value="1"/>
</dbReference>
<dbReference type="Gene3D" id="1.10.10.10">
    <property type="entry name" value="Winged helix-like DNA-binding domain superfamily/Winged helix DNA-binding domain"/>
    <property type="match status" value="1"/>
</dbReference>
<dbReference type="InterPro" id="IPR036390">
    <property type="entry name" value="WH_DNA-bd_sf"/>
</dbReference>
<evidence type="ECO:0000313" key="6">
    <source>
        <dbReference type="Proteomes" id="UP000198741"/>
    </source>
</evidence>
<evidence type="ECO:0000313" key="5">
    <source>
        <dbReference type="EMBL" id="SDO38439.1"/>
    </source>
</evidence>
<accession>A0A1H0J4Q3</accession>